<dbReference type="PANTHER" id="PTHR40062:SF1">
    <property type="entry name" value="GLOBAL TRANSCRIPTIONAL REGULATOR CODY"/>
    <property type="match status" value="1"/>
</dbReference>
<sequence length="258" mass="28566">MQTLLEKTRHMNQLLSRAAGDADFQASARVLRDSLDCNVYLLDKLGHVLGYSLLDDFDCKVMKEEVLSSSEFPGSYMERLLVHKETAANLHQEQGMCVFKDGVPCSYQDKITTIVPVMGGGERLGTLVLARLGKEFEDADLILAEHAATICAMEIIRYNQQTVEEAARQRAAVQVALGTLSFSELNAMRHIFEELGGNEGFLVASKVADRAGITRSVIVNALRKFESAGVIESRSLGMKGTYIRVLNPKLVEELKKLR</sequence>
<dbReference type="KEGG" id="fcz:IMF26_00360"/>
<evidence type="ECO:0000259" key="9">
    <source>
        <dbReference type="Pfam" id="PF08222"/>
    </source>
</evidence>
<evidence type="ECO:0000256" key="1">
    <source>
        <dbReference type="ARBA" id="ARBA00022490"/>
    </source>
</evidence>
<dbReference type="GO" id="GO:0005525">
    <property type="term" value="F:GTP binding"/>
    <property type="evidence" value="ECO:0007669"/>
    <property type="project" value="InterPro"/>
</dbReference>
<dbReference type="EMBL" id="CP062796">
    <property type="protein sequence ID" value="QUL98591.1"/>
    <property type="molecule type" value="Genomic_DNA"/>
</dbReference>
<dbReference type="GO" id="GO:0005737">
    <property type="term" value="C:cytoplasm"/>
    <property type="evidence" value="ECO:0007669"/>
    <property type="project" value="UniProtKB-SubCell"/>
</dbReference>
<dbReference type="NCBIfam" id="TIGR02787">
    <property type="entry name" value="codY_Gpos"/>
    <property type="match status" value="1"/>
</dbReference>
<dbReference type="InterPro" id="IPR013198">
    <property type="entry name" value="GTP_trans_reg_CodY_C"/>
</dbReference>
<dbReference type="InterPro" id="IPR010312">
    <property type="entry name" value="Transc_reg_CodY_N"/>
</dbReference>
<evidence type="ECO:0000259" key="8">
    <source>
        <dbReference type="Pfam" id="PF06018"/>
    </source>
</evidence>
<organism evidence="10">
    <name type="scientific">Candidatus Fermentithermobacillus carboniphilus</name>
    <dbReference type="NCBI Taxonomy" id="3085328"/>
    <lineage>
        <taxon>Bacteria</taxon>
        <taxon>Bacillati</taxon>
        <taxon>Bacillota</taxon>
        <taxon>Candidatus Fermentithermobacillia</taxon>
        <taxon>Candidatus Fermentithermobacillales</taxon>
        <taxon>Candidatus Fermentithermobacillaceae</taxon>
        <taxon>Candidatus Fermentithermobacillus</taxon>
    </lineage>
</organism>
<dbReference type="InterPro" id="IPR036390">
    <property type="entry name" value="WH_DNA-bd_sf"/>
</dbReference>
<comment type="function">
    <text evidence="7">DNA-binding global transcriptional regulator which is involved in the adaptive response to starvation and acts by directly or indirectly controlling the expression of numerous genes in response to nutrient availability. During rapid exponential growth, CodY is highly active and represses genes whose products allow adaptation to nutrient depletion.</text>
</comment>
<feature type="DNA-binding region" description="H-T-H motif" evidence="7">
    <location>
        <begin position="204"/>
        <end position="223"/>
    </location>
</feature>
<keyword evidence="1 7" id="KW-0963">Cytoplasm</keyword>
<name>A0AAT9LBV6_9FIRM</name>
<dbReference type="InterPro" id="IPR029016">
    <property type="entry name" value="GAF-like_dom_sf"/>
</dbReference>
<protein>
    <recommendedName>
        <fullName evidence="6 7">Global transcriptional regulator CodY</fullName>
    </recommendedName>
</protein>
<reference evidence="10" key="1">
    <citation type="submission" date="2020-10" db="EMBL/GenBank/DDBJ databases">
        <authorList>
            <person name="Kadnikov V."/>
            <person name="Beletsky A.V."/>
            <person name="Mardanov A.V."/>
            <person name="Karnachuk O.V."/>
            <person name="Ravin N.V."/>
        </authorList>
    </citation>
    <scope>NUCLEOTIDE SEQUENCE</scope>
    <source>
        <strain evidence="10">Bu02</strain>
    </source>
</reference>
<feature type="domain" description="Global transcriptional regulator CodY C-terminal" evidence="9">
    <location>
        <begin position="199"/>
        <end position="256"/>
    </location>
</feature>
<evidence type="ECO:0000256" key="4">
    <source>
        <dbReference type="ARBA" id="ARBA00023125"/>
    </source>
</evidence>
<evidence type="ECO:0000256" key="2">
    <source>
        <dbReference type="ARBA" id="ARBA00022491"/>
    </source>
</evidence>
<evidence type="ECO:0000256" key="6">
    <source>
        <dbReference type="ARBA" id="ARBA00034538"/>
    </source>
</evidence>
<evidence type="ECO:0000313" key="10">
    <source>
        <dbReference type="EMBL" id="QUL98591.1"/>
    </source>
</evidence>
<keyword evidence="3 7" id="KW-0805">Transcription regulation</keyword>
<dbReference type="GO" id="GO:0003700">
    <property type="term" value="F:DNA-binding transcription factor activity"/>
    <property type="evidence" value="ECO:0007669"/>
    <property type="project" value="InterPro"/>
</dbReference>
<keyword evidence="5 7" id="KW-0804">Transcription</keyword>
<evidence type="ECO:0000256" key="3">
    <source>
        <dbReference type="ARBA" id="ARBA00023015"/>
    </source>
</evidence>
<feature type="domain" description="Global transcriptional regulator CodY N-terminal" evidence="8">
    <location>
        <begin position="3"/>
        <end position="179"/>
    </location>
</feature>
<keyword evidence="2 7" id="KW-0678">Repressor</keyword>
<dbReference type="PANTHER" id="PTHR40062">
    <property type="entry name" value="GTP-SENSING TRANSCRIPTIONAL PLEIOTROPIC REPRESSOR CODY"/>
    <property type="match status" value="1"/>
</dbReference>
<gene>
    <name evidence="7 10" type="primary">codY</name>
    <name evidence="10" type="ORF">IMF26_00360</name>
</gene>
<dbReference type="Gene3D" id="3.30.450.40">
    <property type="match status" value="1"/>
</dbReference>
<comment type="subcellular location">
    <subcellularLocation>
        <location evidence="7">Cytoplasm</location>
    </subcellularLocation>
</comment>
<dbReference type="InterPro" id="IPR014154">
    <property type="entry name" value="CodY"/>
</dbReference>
<dbReference type="Gene3D" id="1.10.10.10">
    <property type="entry name" value="Winged helix-like DNA-binding domain superfamily/Winged helix DNA-binding domain"/>
    <property type="match status" value="1"/>
</dbReference>
<accession>A0AAT9LBV6</accession>
<dbReference type="GO" id="GO:0045892">
    <property type="term" value="P:negative regulation of DNA-templated transcription"/>
    <property type="evidence" value="ECO:0007669"/>
    <property type="project" value="UniProtKB-UniRule"/>
</dbReference>
<reference evidence="10" key="2">
    <citation type="journal article" date="2023" name="Biology">
        <title>Prokaryotic Life Associated with Coal-Fire Gas Vents Revealed by Metagenomics.</title>
        <authorList>
            <person name="Kadnikov V.V."/>
            <person name="Mardanov A.V."/>
            <person name="Beletsky A.V."/>
            <person name="Karnachuk O.V."/>
            <person name="Ravin N.V."/>
        </authorList>
    </citation>
    <scope>NUCLEOTIDE SEQUENCE</scope>
    <source>
        <strain evidence="10">Bu02</strain>
    </source>
</reference>
<proteinExistence type="inferred from homology"/>
<dbReference type="AlphaFoldDB" id="A0AAT9LBV6"/>
<evidence type="ECO:0000256" key="5">
    <source>
        <dbReference type="ARBA" id="ARBA00023163"/>
    </source>
</evidence>
<dbReference type="NCBIfam" id="NF003170">
    <property type="entry name" value="PRK04158.1"/>
    <property type="match status" value="1"/>
</dbReference>
<dbReference type="HAMAP" id="MF_00621">
    <property type="entry name" value="HTH_type_CodY"/>
    <property type="match status" value="1"/>
</dbReference>
<dbReference type="Pfam" id="PF08222">
    <property type="entry name" value="HTH_CodY"/>
    <property type="match status" value="1"/>
</dbReference>
<evidence type="ECO:0000256" key="7">
    <source>
        <dbReference type="HAMAP-Rule" id="MF_00621"/>
    </source>
</evidence>
<dbReference type="GO" id="GO:0003677">
    <property type="term" value="F:DNA binding"/>
    <property type="evidence" value="ECO:0007669"/>
    <property type="project" value="UniProtKB-UniRule"/>
</dbReference>
<dbReference type="InterPro" id="IPR036388">
    <property type="entry name" value="WH-like_DNA-bd_sf"/>
</dbReference>
<dbReference type="PIRSF" id="PIRSF011572">
    <property type="entry name" value="GTP_sensing_CodY"/>
    <property type="match status" value="1"/>
</dbReference>
<dbReference type="Pfam" id="PF06018">
    <property type="entry name" value="CodY"/>
    <property type="match status" value="1"/>
</dbReference>
<keyword evidence="4 7" id="KW-0238">DNA-binding</keyword>
<feature type="region of interest" description="GAF domain" evidence="7">
    <location>
        <begin position="1"/>
        <end position="156"/>
    </location>
</feature>
<dbReference type="SUPFAM" id="SSF46785">
    <property type="entry name" value="Winged helix' DNA-binding domain"/>
    <property type="match status" value="1"/>
</dbReference>
<comment type="similarity">
    <text evidence="7">Belongs to the CodY family.</text>
</comment>